<dbReference type="InterPro" id="IPR052351">
    <property type="entry name" value="Ornithine_N-alpha-AT"/>
</dbReference>
<keyword evidence="2" id="KW-0444">Lipid biosynthesis</keyword>
<evidence type="ECO:0000256" key="4">
    <source>
        <dbReference type="ARBA" id="ARBA00023098"/>
    </source>
</evidence>
<gene>
    <name evidence="7" type="ORF">FNB79_04865</name>
</gene>
<reference evidence="7 8" key="1">
    <citation type="submission" date="2019-07" db="EMBL/GenBank/DDBJ databases">
        <title>Genome sequencing for Formosa sp. PS13.</title>
        <authorList>
            <person name="Park S.-J."/>
        </authorList>
    </citation>
    <scope>NUCLEOTIDE SEQUENCE [LARGE SCALE GENOMIC DNA]</scope>
    <source>
        <strain evidence="7 8">PS13</strain>
    </source>
</reference>
<evidence type="ECO:0000256" key="1">
    <source>
        <dbReference type="ARBA" id="ARBA00005189"/>
    </source>
</evidence>
<dbReference type="PANTHER" id="PTHR37323:SF1">
    <property type="entry name" value="L-ORNITHINE N(ALPHA)-ACYLTRANSFERASE"/>
    <property type="match status" value="1"/>
</dbReference>
<dbReference type="PANTHER" id="PTHR37323">
    <property type="entry name" value="GCN5-RELATED N-ACETYLTRANSFERASE"/>
    <property type="match status" value="1"/>
</dbReference>
<evidence type="ECO:0000259" key="6">
    <source>
        <dbReference type="SMART" id="SM00563"/>
    </source>
</evidence>
<dbReference type="GO" id="GO:0006629">
    <property type="term" value="P:lipid metabolic process"/>
    <property type="evidence" value="ECO:0007669"/>
    <property type="project" value="UniProtKB-KW"/>
</dbReference>
<dbReference type="Pfam" id="PF19576">
    <property type="entry name" value="Acyltransf_2"/>
    <property type="match status" value="1"/>
</dbReference>
<dbReference type="EMBL" id="CP041637">
    <property type="protein sequence ID" value="QDO93331.1"/>
    <property type="molecule type" value="Genomic_DNA"/>
</dbReference>
<comment type="pathway">
    <text evidence="1">Lipid metabolism.</text>
</comment>
<evidence type="ECO:0000256" key="2">
    <source>
        <dbReference type="ARBA" id="ARBA00022516"/>
    </source>
</evidence>
<dbReference type="AlphaFoldDB" id="A0A516GP81"/>
<dbReference type="GO" id="GO:0016746">
    <property type="term" value="F:acyltransferase activity"/>
    <property type="evidence" value="ECO:0007669"/>
    <property type="project" value="UniProtKB-KW"/>
</dbReference>
<dbReference type="OrthoDB" id="1113830at2"/>
<dbReference type="RefSeq" id="WP_143380235.1">
    <property type="nucleotide sequence ID" value="NZ_CP041637.1"/>
</dbReference>
<dbReference type="InterPro" id="IPR016181">
    <property type="entry name" value="Acyl_CoA_acyltransferase"/>
</dbReference>
<keyword evidence="5 7" id="KW-0012">Acyltransferase</keyword>
<dbReference type="InterPro" id="IPR002123">
    <property type="entry name" value="Plipid/glycerol_acylTrfase"/>
</dbReference>
<accession>A0A516GP81</accession>
<evidence type="ECO:0000313" key="8">
    <source>
        <dbReference type="Proteomes" id="UP000319209"/>
    </source>
</evidence>
<evidence type="ECO:0000256" key="3">
    <source>
        <dbReference type="ARBA" id="ARBA00022679"/>
    </source>
</evidence>
<keyword evidence="3 7" id="KW-0808">Transferase</keyword>
<dbReference type="Proteomes" id="UP000319209">
    <property type="component" value="Chromosome"/>
</dbReference>
<name>A0A516GP81_9FLAO</name>
<evidence type="ECO:0000256" key="5">
    <source>
        <dbReference type="ARBA" id="ARBA00023315"/>
    </source>
</evidence>
<evidence type="ECO:0000313" key="7">
    <source>
        <dbReference type="EMBL" id="QDO93331.1"/>
    </source>
</evidence>
<sequence length="620" mass="71496">MAKNDEKGIVTASEVASAINLKKMGFLGTFVGWSLMKVLKISAINDFYIENKHLKDTAFLDRILDSFDIKFEIPEEDLKRLPKTGAFITVSNHPLGGIDGILLLKLLLEQRDDFKIMANFLLNRIEPIKPYIMPVNPFEDKKDIKSSVTGFKNALLHLKEGHPIGLFPAGEVSTYREGKLVVDKPWEATALKLVKRAEVPVVPIYFHAKNSKLFYELSKLSDTLRTAKLPSEVFTQKRRVIKVRIGKPIPVADQKEFSTLPEYSEFLRRKTYMLANAFEEKSTILRSLASTINLKSTKAPKRIVTPGDAILMEEEVKQLRTLDCRLLQSKNYEVFLASSKDIPTILREIGRLREITFRAIGEGTNESIDLDKFDNYYHHMFLWDDEQKVIAGAYRMGLGSEIFKKYGIDGFYLQDLFRFEPELHKMMSESIEMGRAFIIKEFQQKPMPLFLLWRGIVHTTLRFPEHKYLIGGVSISNQFSNFSKSLMIEFMKSHYYDPYVAQYVHPKKEFKVKLKDADKDFVFDATEADLNKFDKIIDEVEPGNLRLPVLLKKYIKQNARLVAFNVDPLFNNAVDGLMYIKIEDLPESTVRPVMEEFQEELERKFSANGNSEQQNFTEKI</sequence>
<dbReference type="SUPFAM" id="SSF55729">
    <property type="entry name" value="Acyl-CoA N-acyltransferases (Nat)"/>
    <property type="match status" value="1"/>
</dbReference>
<dbReference type="CDD" id="cd07986">
    <property type="entry name" value="LPLAT_ACT14924-like"/>
    <property type="match status" value="1"/>
</dbReference>
<organism evidence="7 8">
    <name type="scientific">Formosa sediminum</name>
    <dbReference type="NCBI Taxonomy" id="2594004"/>
    <lineage>
        <taxon>Bacteria</taxon>
        <taxon>Pseudomonadati</taxon>
        <taxon>Bacteroidota</taxon>
        <taxon>Flavobacteriia</taxon>
        <taxon>Flavobacteriales</taxon>
        <taxon>Flavobacteriaceae</taxon>
        <taxon>Formosa</taxon>
    </lineage>
</organism>
<protein>
    <submittedName>
        <fullName evidence="7">Lysophospholipid acyltransferase family protein</fullName>
    </submittedName>
</protein>
<dbReference type="SMART" id="SM00563">
    <property type="entry name" value="PlsC"/>
    <property type="match status" value="1"/>
</dbReference>
<dbReference type="InterPro" id="IPR045746">
    <property type="entry name" value="ACT14924-like_Acyltransf_dom"/>
</dbReference>
<dbReference type="Pfam" id="PF13444">
    <property type="entry name" value="Acetyltransf_5"/>
    <property type="match status" value="1"/>
</dbReference>
<feature type="domain" description="Phospholipid/glycerol acyltransferase" evidence="6">
    <location>
        <begin position="87"/>
        <end position="209"/>
    </location>
</feature>
<proteinExistence type="predicted"/>
<dbReference type="KEGG" id="fop:FNB79_04865"/>
<keyword evidence="4" id="KW-0443">Lipid metabolism</keyword>
<keyword evidence="8" id="KW-1185">Reference proteome</keyword>